<evidence type="ECO:0000256" key="1">
    <source>
        <dbReference type="ARBA" id="ARBA00007447"/>
    </source>
</evidence>
<evidence type="ECO:0000259" key="2">
    <source>
        <dbReference type="PROSITE" id="PS51767"/>
    </source>
</evidence>
<sequence>MKAEPTPQIVKIPLLNTLAQGGYTAAIRIGSEQREVRLVVDSGSTTLAVHHCKYLPEQDQHLQPTTLAQEIRYGLGGWLGPVIHTQIELASAKLDKVPLALVHDELGDTFLEADGIFGLAYAPLNRSYDFSQYLATQGVTPPHTFPWPFTQLNQQNASNALAEFKQLQANASETDLPSCFDLLEQQGICANRFSFVCQRSSIHIDPQYAHPSHDPLNQGWLLLGAGDEQTQHYQGEFTELSVLHDRYYNVDLKAINVAGYPAITLPAIDSHLIPKGSSNALIDTGASLLSLPADAFSQITQQLSQAVANAAQLIAPFCGDLSKVAAAQLQGIDANQLNLDDWPNIEFHFAGSGGQQTTLSCPARHYWQLNSPAFGKAVFKLMGQLPDWPPQSIIGLPLLSAYYVVFERDETANGVVRFAKPRSR</sequence>
<gene>
    <name evidence="3" type="ORF">HR45_12930</name>
</gene>
<dbReference type="Pfam" id="PF00026">
    <property type="entry name" value="Asp"/>
    <property type="match status" value="2"/>
</dbReference>
<dbReference type="OrthoDB" id="6381203at2"/>
<organism evidence="3 4">
    <name type="scientific">Shewanella mangrovi</name>
    <dbReference type="NCBI Taxonomy" id="1515746"/>
    <lineage>
        <taxon>Bacteria</taxon>
        <taxon>Pseudomonadati</taxon>
        <taxon>Pseudomonadota</taxon>
        <taxon>Gammaproteobacteria</taxon>
        <taxon>Alteromonadales</taxon>
        <taxon>Shewanellaceae</taxon>
        <taxon>Shewanella</taxon>
    </lineage>
</organism>
<dbReference type="PROSITE" id="PS00141">
    <property type="entry name" value="ASP_PROTEASE"/>
    <property type="match status" value="1"/>
</dbReference>
<dbReference type="PROSITE" id="PS51767">
    <property type="entry name" value="PEPTIDASE_A1"/>
    <property type="match status" value="1"/>
</dbReference>
<dbReference type="EMBL" id="JPEO01000010">
    <property type="protein sequence ID" value="KFZ36948.1"/>
    <property type="molecule type" value="Genomic_DNA"/>
</dbReference>
<dbReference type="PRINTS" id="PR00792">
    <property type="entry name" value="PEPSIN"/>
</dbReference>
<evidence type="ECO:0000313" key="4">
    <source>
        <dbReference type="Proteomes" id="UP000029264"/>
    </source>
</evidence>
<dbReference type="InterPro" id="IPR001969">
    <property type="entry name" value="Aspartic_peptidase_AS"/>
</dbReference>
<keyword evidence="4" id="KW-1185">Reference proteome</keyword>
<dbReference type="InterPro" id="IPR034164">
    <property type="entry name" value="Pepsin-like_dom"/>
</dbReference>
<dbReference type="InterPro" id="IPR001461">
    <property type="entry name" value="Aspartic_peptidase_A1"/>
</dbReference>
<dbReference type="InterPro" id="IPR033121">
    <property type="entry name" value="PEPTIDASE_A1"/>
</dbReference>
<dbReference type="RefSeq" id="WP_037443458.1">
    <property type="nucleotide sequence ID" value="NZ_JPEO01000010.1"/>
</dbReference>
<accession>A0A094LP80</accession>
<dbReference type="eggNOG" id="ENOG502ZAXC">
    <property type="taxonomic scope" value="Bacteria"/>
</dbReference>
<dbReference type="STRING" id="1515746.HR45_12930"/>
<comment type="similarity">
    <text evidence="1">Belongs to the peptidase A1 family.</text>
</comment>
<feature type="domain" description="Peptidase A1" evidence="2">
    <location>
        <begin position="23"/>
        <end position="419"/>
    </location>
</feature>
<evidence type="ECO:0000313" key="3">
    <source>
        <dbReference type="EMBL" id="KFZ36948.1"/>
    </source>
</evidence>
<comment type="caution">
    <text evidence="3">The sequence shown here is derived from an EMBL/GenBank/DDBJ whole genome shotgun (WGS) entry which is preliminary data.</text>
</comment>
<protein>
    <submittedName>
        <fullName evidence="3">Peptidase A1</fullName>
    </submittedName>
</protein>
<dbReference type="Proteomes" id="UP000029264">
    <property type="component" value="Unassembled WGS sequence"/>
</dbReference>
<name>A0A094LP80_9GAMM</name>
<dbReference type="GO" id="GO:0006508">
    <property type="term" value="P:proteolysis"/>
    <property type="evidence" value="ECO:0007669"/>
    <property type="project" value="InterPro"/>
</dbReference>
<dbReference type="PANTHER" id="PTHR47966">
    <property type="entry name" value="BETA-SITE APP-CLEAVING ENZYME, ISOFORM A-RELATED"/>
    <property type="match status" value="1"/>
</dbReference>
<dbReference type="Gene3D" id="2.40.70.10">
    <property type="entry name" value="Acid Proteases"/>
    <property type="match status" value="2"/>
</dbReference>
<dbReference type="GO" id="GO:0004190">
    <property type="term" value="F:aspartic-type endopeptidase activity"/>
    <property type="evidence" value="ECO:0007669"/>
    <property type="project" value="InterPro"/>
</dbReference>
<dbReference type="SUPFAM" id="SSF50630">
    <property type="entry name" value="Acid proteases"/>
    <property type="match status" value="1"/>
</dbReference>
<dbReference type="AlphaFoldDB" id="A0A094LP80"/>
<proteinExistence type="inferred from homology"/>
<dbReference type="PANTHER" id="PTHR47966:SF51">
    <property type="entry name" value="BETA-SITE APP-CLEAVING ENZYME, ISOFORM A-RELATED"/>
    <property type="match status" value="1"/>
</dbReference>
<reference evidence="3 4" key="1">
    <citation type="submission" date="2014-06" db="EMBL/GenBank/DDBJ databases">
        <title>Shewanella sp. YQH10.</title>
        <authorList>
            <person name="Liu Y."/>
            <person name="Zeng R."/>
        </authorList>
    </citation>
    <scope>NUCLEOTIDE SEQUENCE [LARGE SCALE GENOMIC DNA]</scope>
    <source>
        <strain evidence="3 4">YQH10</strain>
    </source>
</reference>
<dbReference type="InterPro" id="IPR021109">
    <property type="entry name" value="Peptidase_aspartic_dom_sf"/>
</dbReference>
<dbReference type="CDD" id="cd05471">
    <property type="entry name" value="pepsin_like"/>
    <property type="match status" value="1"/>
</dbReference>